<reference evidence="3 4" key="1">
    <citation type="journal article" date="2019" name="Sci. Rep.">
        <title>Orb-weaving spider Araneus ventricosus genome elucidates the spidroin gene catalogue.</title>
        <authorList>
            <person name="Kono N."/>
            <person name="Nakamura H."/>
            <person name="Ohtoshi R."/>
            <person name="Moran D.A.P."/>
            <person name="Shinohara A."/>
            <person name="Yoshida Y."/>
            <person name="Fujiwara M."/>
            <person name="Mori M."/>
            <person name="Tomita M."/>
            <person name="Arakawa K."/>
        </authorList>
    </citation>
    <scope>NUCLEOTIDE SEQUENCE [LARGE SCALE GENOMIC DNA]</scope>
</reference>
<evidence type="ECO:0000313" key="4">
    <source>
        <dbReference type="Proteomes" id="UP000499080"/>
    </source>
</evidence>
<dbReference type="Proteomes" id="UP000499080">
    <property type="component" value="Unassembled WGS sequence"/>
</dbReference>
<dbReference type="Pfam" id="PF08257">
    <property type="entry name" value="Sulfakinin"/>
    <property type="match status" value="1"/>
</dbReference>
<feature type="chain" id="PRO_5021424882" evidence="2">
    <location>
        <begin position="20"/>
        <end position="115"/>
    </location>
</feature>
<feature type="region of interest" description="Disordered" evidence="1">
    <location>
        <begin position="55"/>
        <end position="79"/>
    </location>
</feature>
<protein>
    <submittedName>
        <fullName evidence="3">Uncharacterized protein</fullName>
    </submittedName>
</protein>
<dbReference type="OrthoDB" id="6360815at2759"/>
<keyword evidence="2" id="KW-0732">Signal</keyword>
<name>A0A4Y2BE15_ARAVE</name>
<keyword evidence="4" id="KW-1185">Reference proteome</keyword>
<feature type="signal peptide" evidence="2">
    <location>
        <begin position="1"/>
        <end position="19"/>
    </location>
</feature>
<evidence type="ECO:0000313" key="3">
    <source>
        <dbReference type="EMBL" id="GBL89615.1"/>
    </source>
</evidence>
<dbReference type="InterPro" id="IPR013259">
    <property type="entry name" value="Sulfakinin"/>
</dbReference>
<evidence type="ECO:0000256" key="2">
    <source>
        <dbReference type="SAM" id="SignalP"/>
    </source>
</evidence>
<comment type="caution">
    <text evidence="3">The sequence shown here is derived from an EMBL/GenBank/DDBJ whole genome shotgun (WGS) entry which is preliminary data.</text>
</comment>
<gene>
    <name evidence="3" type="ORF">AVEN_104585_1</name>
</gene>
<proteinExistence type="predicted"/>
<dbReference type="AlphaFoldDB" id="A0A4Y2BE15"/>
<organism evidence="3 4">
    <name type="scientific">Araneus ventricosus</name>
    <name type="common">Orbweaver spider</name>
    <name type="synonym">Epeira ventricosa</name>
    <dbReference type="NCBI Taxonomy" id="182803"/>
    <lineage>
        <taxon>Eukaryota</taxon>
        <taxon>Metazoa</taxon>
        <taxon>Ecdysozoa</taxon>
        <taxon>Arthropoda</taxon>
        <taxon>Chelicerata</taxon>
        <taxon>Arachnida</taxon>
        <taxon>Araneae</taxon>
        <taxon>Araneomorphae</taxon>
        <taxon>Entelegynae</taxon>
        <taxon>Araneoidea</taxon>
        <taxon>Araneidae</taxon>
        <taxon>Araneus</taxon>
    </lineage>
</organism>
<accession>A0A4Y2BE15</accession>
<evidence type="ECO:0000256" key="1">
    <source>
        <dbReference type="SAM" id="MobiDB-lite"/>
    </source>
</evidence>
<sequence length="115" mass="12949">MKHVRTICLLLVVLHLSAAAYPSSQIQRLARLVMPYVGGNRHSLALARSLDASSSLARRHNDDSSQDVGATDFEDEDVDSVSKRQFDDYGHMRFGRNAGVPHKKYDDYGHMRYGK</sequence>
<dbReference type="EMBL" id="BGPR01000066">
    <property type="protein sequence ID" value="GBL89615.1"/>
    <property type="molecule type" value="Genomic_DNA"/>
</dbReference>